<dbReference type="InterPro" id="IPR010130">
    <property type="entry name" value="T1SS_OMP_TolC"/>
</dbReference>
<dbReference type="AlphaFoldDB" id="A0A317E6E6"/>
<evidence type="ECO:0000256" key="1">
    <source>
        <dbReference type="ARBA" id="ARBA00004442"/>
    </source>
</evidence>
<organism evidence="10 11">
    <name type="scientific">Zavarzinia aquatilis</name>
    <dbReference type="NCBI Taxonomy" id="2211142"/>
    <lineage>
        <taxon>Bacteria</taxon>
        <taxon>Pseudomonadati</taxon>
        <taxon>Pseudomonadota</taxon>
        <taxon>Alphaproteobacteria</taxon>
        <taxon>Rhodospirillales</taxon>
        <taxon>Zavarziniaceae</taxon>
        <taxon>Zavarzinia</taxon>
    </lineage>
</organism>
<protein>
    <recommendedName>
        <fullName evidence="12">Type I secretion protein TolC</fullName>
    </recommendedName>
</protein>
<evidence type="ECO:0000256" key="6">
    <source>
        <dbReference type="ARBA" id="ARBA00023136"/>
    </source>
</evidence>
<dbReference type="PANTHER" id="PTHR30026">
    <property type="entry name" value="OUTER MEMBRANE PROTEIN TOLC"/>
    <property type="match status" value="1"/>
</dbReference>
<dbReference type="RefSeq" id="WP_109906223.1">
    <property type="nucleotide sequence ID" value="NZ_QGLE01000006.1"/>
</dbReference>
<dbReference type="GO" id="GO:0015562">
    <property type="term" value="F:efflux transmembrane transporter activity"/>
    <property type="evidence" value="ECO:0007669"/>
    <property type="project" value="InterPro"/>
</dbReference>
<proteinExistence type="inferred from homology"/>
<accession>A0A317E6E6</accession>
<keyword evidence="11" id="KW-1185">Reference proteome</keyword>
<feature type="chain" id="PRO_5016277723" description="Type I secretion protein TolC" evidence="9">
    <location>
        <begin position="25"/>
        <end position="521"/>
    </location>
</feature>
<dbReference type="InterPro" id="IPR003423">
    <property type="entry name" value="OMP_efflux"/>
</dbReference>
<evidence type="ECO:0000256" key="5">
    <source>
        <dbReference type="ARBA" id="ARBA00022692"/>
    </source>
</evidence>
<dbReference type="InterPro" id="IPR051906">
    <property type="entry name" value="TolC-like"/>
</dbReference>
<evidence type="ECO:0000256" key="4">
    <source>
        <dbReference type="ARBA" id="ARBA00022452"/>
    </source>
</evidence>
<keyword evidence="7" id="KW-0998">Cell outer membrane</keyword>
<keyword evidence="9" id="KW-0732">Signal</keyword>
<comment type="similarity">
    <text evidence="2">Belongs to the outer membrane factor (OMF) (TC 1.B.17) family.</text>
</comment>
<dbReference type="GO" id="GO:1990281">
    <property type="term" value="C:efflux pump complex"/>
    <property type="evidence" value="ECO:0007669"/>
    <property type="project" value="TreeGrafter"/>
</dbReference>
<evidence type="ECO:0008006" key="12">
    <source>
        <dbReference type="Google" id="ProtNLM"/>
    </source>
</evidence>
<evidence type="ECO:0000256" key="2">
    <source>
        <dbReference type="ARBA" id="ARBA00007613"/>
    </source>
</evidence>
<comment type="caution">
    <text evidence="10">The sequence shown here is derived from an EMBL/GenBank/DDBJ whole genome shotgun (WGS) entry which is preliminary data.</text>
</comment>
<evidence type="ECO:0000313" key="11">
    <source>
        <dbReference type="Proteomes" id="UP000245461"/>
    </source>
</evidence>
<reference evidence="10 11" key="1">
    <citation type="submission" date="2018-05" db="EMBL/GenBank/DDBJ databases">
        <title>Zavarzinia sp. HR-AS.</title>
        <authorList>
            <person name="Lee Y."/>
            <person name="Jeon C.O."/>
        </authorList>
    </citation>
    <scope>NUCLEOTIDE SEQUENCE [LARGE SCALE GENOMIC DNA]</scope>
    <source>
        <strain evidence="10 11">HR-AS</strain>
    </source>
</reference>
<dbReference type="Pfam" id="PF02321">
    <property type="entry name" value="OEP"/>
    <property type="match status" value="2"/>
</dbReference>
<comment type="subcellular location">
    <subcellularLocation>
        <location evidence="1">Cell outer membrane</location>
    </subcellularLocation>
</comment>
<evidence type="ECO:0000256" key="7">
    <source>
        <dbReference type="ARBA" id="ARBA00023237"/>
    </source>
</evidence>
<evidence type="ECO:0000313" key="10">
    <source>
        <dbReference type="EMBL" id="PWR22678.1"/>
    </source>
</evidence>
<keyword evidence="4" id="KW-1134">Transmembrane beta strand</keyword>
<dbReference type="SUPFAM" id="SSF56954">
    <property type="entry name" value="Outer membrane efflux proteins (OEP)"/>
    <property type="match status" value="1"/>
</dbReference>
<feature type="signal peptide" evidence="9">
    <location>
        <begin position="1"/>
        <end position="24"/>
    </location>
</feature>
<name>A0A317E6E6_9PROT</name>
<dbReference type="NCBIfam" id="TIGR01844">
    <property type="entry name" value="type_I_sec_TolC"/>
    <property type="match status" value="1"/>
</dbReference>
<dbReference type="Gene3D" id="1.20.1600.10">
    <property type="entry name" value="Outer membrane efflux proteins (OEP)"/>
    <property type="match status" value="1"/>
</dbReference>
<dbReference type="GO" id="GO:0015288">
    <property type="term" value="F:porin activity"/>
    <property type="evidence" value="ECO:0007669"/>
    <property type="project" value="TreeGrafter"/>
</dbReference>
<evidence type="ECO:0000256" key="8">
    <source>
        <dbReference type="SAM" id="MobiDB-lite"/>
    </source>
</evidence>
<dbReference type="EMBL" id="QGLE01000006">
    <property type="protein sequence ID" value="PWR22678.1"/>
    <property type="molecule type" value="Genomic_DNA"/>
</dbReference>
<dbReference type="GO" id="GO:0009279">
    <property type="term" value="C:cell outer membrane"/>
    <property type="evidence" value="ECO:0007669"/>
    <property type="project" value="UniProtKB-SubCell"/>
</dbReference>
<dbReference type="OrthoDB" id="9789368at2"/>
<dbReference type="Proteomes" id="UP000245461">
    <property type="component" value="Unassembled WGS sequence"/>
</dbReference>
<sequence length="521" mass="55647">MSRPVRPLLAGLLMAAIAGVPASAETLTEALVSAYGTNPQLASARAALRVTDEDLALALSGLRLQVEASGSIGRDSTEFSRQNNRWGNQTTGQLQVIQPVLPLAALTALNTADARVEQGQAQLAATEQQVLLNTVQAYVDVLRDQQVLAVTGEIVASLTRELASNQRRMDEGDLSRTDIALTRARLTQVQADQVTAEAALRRALAAYQEVVGHPAMDLSAPGLPPGLPDTLEAATDAAMAGNPSLMFARKAEEVARAEIAQADAGLFPSLNVVGSSSYSENSALFSDIEEQYSLQLQLRIPLYEGGATQARIRKAKEQWSQRRTEILSSERSVVRQVSDTFVGLRSARAVIEYAQEGVDAAALALDGVRKEALQGFRTTTDVLQSEQNLLDARRRLISAQRDEILAGWQLLAAMGAFAADKLALPTTPYDPKAHADDVRDAWFSTSPVPGDPVPVPTPTLTRQPAAAVPEAVAEPTPVAVTGEEAPTPAANPESPDDIDLWSELFGIDDTDIAAPTTRDRR</sequence>
<evidence type="ECO:0000256" key="3">
    <source>
        <dbReference type="ARBA" id="ARBA00022448"/>
    </source>
</evidence>
<evidence type="ECO:0000256" key="9">
    <source>
        <dbReference type="SAM" id="SignalP"/>
    </source>
</evidence>
<keyword evidence="5" id="KW-0812">Transmembrane</keyword>
<keyword evidence="3" id="KW-0813">Transport</keyword>
<feature type="region of interest" description="Disordered" evidence="8">
    <location>
        <begin position="446"/>
        <end position="499"/>
    </location>
</feature>
<feature type="compositionally biased region" description="Low complexity" evidence="8">
    <location>
        <begin position="458"/>
        <end position="481"/>
    </location>
</feature>
<gene>
    <name evidence="10" type="ORF">DKG74_12495</name>
</gene>
<dbReference type="PANTHER" id="PTHR30026:SF22">
    <property type="entry name" value="OUTER MEMBRANE EFFLUX PROTEIN"/>
    <property type="match status" value="1"/>
</dbReference>
<keyword evidence="6" id="KW-0472">Membrane</keyword>